<reference evidence="14" key="1">
    <citation type="journal article" date="2014" name="BMC Genomics">
        <title>Genome characteristics reveal the impact of lichenization on lichen-forming fungus Endocarpon pusillum Hedwig (Verrucariales, Ascomycota).</title>
        <authorList>
            <person name="Wang Y.-Y."/>
            <person name="Liu B."/>
            <person name="Zhang X.-Y."/>
            <person name="Zhou Q.-M."/>
            <person name="Zhang T."/>
            <person name="Li H."/>
            <person name="Yu Y.-F."/>
            <person name="Zhang X.-L."/>
            <person name="Hao X.-Y."/>
            <person name="Wang M."/>
            <person name="Wang L."/>
            <person name="Wei J.-C."/>
        </authorList>
    </citation>
    <scope>NUCLEOTIDE SEQUENCE [LARGE SCALE GENOMIC DNA]</scope>
    <source>
        <strain evidence="14">Z07020 / HMAS-L-300199</strain>
    </source>
</reference>
<dbReference type="InterPro" id="IPR050360">
    <property type="entry name" value="MFS_Sugar_Transporters"/>
</dbReference>
<keyword evidence="6" id="KW-0863">Zinc-finger</keyword>
<dbReference type="CDD" id="cd17356">
    <property type="entry name" value="MFS_HXT"/>
    <property type="match status" value="1"/>
</dbReference>
<dbReference type="GO" id="GO:0005351">
    <property type="term" value="F:carbohydrate:proton symporter activity"/>
    <property type="evidence" value="ECO:0007669"/>
    <property type="project" value="TreeGrafter"/>
</dbReference>
<dbReference type="Gene3D" id="3.30.60.90">
    <property type="match status" value="1"/>
</dbReference>
<feature type="domain" description="Major facilitator superfamily (MFS) profile" evidence="12">
    <location>
        <begin position="427"/>
        <end position="879"/>
    </location>
</feature>
<feature type="region of interest" description="Disordered" evidence="10">
    <location>
        <begin position="235"/>
        <end position="276"/>
    </location>
</feature>
<dbReference type="Gene3D" id="1.20.1250.20">
    <property type="entry name" value="MFS general substrate transporter like domains"/>
    <property type="match status" value="1"/>
</dbReference>
<evidence type="ECO:0000256" key="6">
    <source>
        <dbReference type="ARBA" id="ARBA00022771"/>
    </source>
</evidence>
<evidence type="ECO:0000313" key="13">
    <source>
        <dbReference type="EMBL" id="ERF68299.1"/>
    </source>
</evidence>
<evidence type="ECO:0000256" key="9">
    <source>
        <dbReference type="ARBA" id="ARBA00023136"/>
    </source>
</evidence>
<dbReference type="InterPro" id="IPR005828">
    <property type="entry name" value="MFS_sugar_transport-like"/>
</dbReference>
<evidence type="ECO:0000256" key="11">
    <source>
        <dbReference type="SAM" id="Phobius"/>
    </source>
</evidence>
<feature type="transmembrane region" description="Helical" evidence="11">
    <location>
        <begin position="754"/>
        <end position="774"/>
    </location>
</feature>
<dbReference type="InterPro" id="IPR003663">
    <property type="entry name" value="Sugar/inositol_transpt"/>
</dbReference>
<dbReference type="InterPro" id="IPR036259">
    <property type="entry name" value="MFS_trans_sf"/>
</dbReference>
<dbReference type="SUPFAM" id="SSF57850">
    <property type="entry name" value="RING/U-box"/>
    <property type="match status" value="1"/>
</dbReference>
<keyword evidence="3" id="KW-0813">Transport</keyword>
<feature type="transmembrane region" description="Helical" evidence="11">
    <location>
        <begin position="857"/>
        <end position="875"/>
    </location>
</feature>
<comment type="subcellular location">
    <subcellularLocation>
        <location evidence="1">Membrane</location>
        <topology evidence="1">Multi-pass membrane protein</topology>
    </subcellularLocation>
</comment>
<organism evidence="13 14">
    <name type="scientific">Endocarpon pusillum (strain Z07020 / HMAS-L-300199)</name>
    <name type="common">Lichen-forming fungus</name>
    <dbReference type="NCBI Taxonomy" id="1263415"/>
    <lineage>
        <taxon>Eukaryota</taxon>
        <taxon>Fungi</taxon>
        <taxon>Dikarya</taxon>
        <taxon>Ascomycota</taxon>
        <taxon>Pezizomycotina</taxon>
        <taxon>Eurotiomycetes</taxon>
        <taxon>Chaetothyriomycetidae</taxon>
        <taxon>Verrucariales</taxon>
        <taxon>Verrucariaceae</taxon>
        <taxon>Endocarpon</taxon>
    </lineage>
</organism>
<dbReference type="InterPro" id="IPR005829">
    <property type="entry name" value="Sugar_transporter_CS"/>
</dbReference>
<feature type="transmembrane region" description="Helical" evidence="11">
    <location>
        <begin position="822"/>
        <end position="845"/>
    </location>
</feature>
<evidence type="ECO:0000256" key="1">
    <source>
        <dbReference type="ARBA" id="ARBA00004141"/>
    </source>
</evidence>
<dbReference type="GO" id="GO:0008270">
    <property type="term" value="F:zinc ion binding"/>
    <property type="evidence" value="ECO:0007669"/>
    <property type="project" value="UniProtKB-KW"/>
</dbReference>
<feature type="transmembrane region" description="Helical" evidence="11">
    <location>
        <begin position="600"/>
        <end position="619"/>
    </location>
</feature>
<dbReference type="HOGENOM" id="CLU_309939_0_0_1"/>
<dbReference type="RefSeq" id="XP_007806074.1">
    <property type="nucleotide sequence ID" value="XM_007807883.1"/>
</dbReference>
<evidence type="ECO:0000256" key="7">
    <source>
        <dbReference type="ARBA" id="ARBA00022833"/>
    </source>
</evidence>
<dbReference type="NCBIfam" id="TIGR00879">
    <property type="entry name" value="SP"/>
    <property type="match status" value="1"/>
</dbReference>
<keyword evidence="9 11" id="KW-0472">Membrane</keyword>
<feature type="transmembrane region" description="Helical" evidence="11">
    <location>
        <begin position="508"/>
        <end position="526"/>
    </location>
</feature>
<dbReference type="eggNOG" id="KOG0254">
    <property type="taxonomic scope" value="Eukaryota"/>
</dbReference>
<feature type="region of interest" description="Disordered" evidence="10">
    <location>
        <begin position="293"/>
        <end position="336"/>
    </location>
</feature>
<dbReference type="PROSITE" id="PS50850">
    <property type="entry name" value="MFS"/>
    <property type="match status" value="1"/>
</dbReference>
<keyword evidence="7" id="KW-0862">Zinc</keyword>
<proteinExistence type="inferred from homology"/>
<dbReference type="GO" id="GO:0016020">
    <property type="term" value="C:membrane"/>
    <property type="evidence" value="ECO:0007669"/>
    <property type="project" value="UniProtKB-SubCell"/>
</dbReference>
<protein>
    <recommendedName>
        <fullName evidence="12">Major facilitator superfamily (MFS) profile domain-containing protein</fullName>
    </recommendedName>
</protein>
<keyword evidence="5" id="KW-0479">Metal-binding</keyword>
<feature type="compositionally biased region" description="Basic and acidic residues" evidence="10">
    <location>
        <begin position="239"/>
        <end position="266"/>
    </location>
</feature>
<dbReference type="FunFam" id="1.20.1250.20:FF:000078">
    <property type="entry name" value="MFS maltose transporter, putative"/>
    <property type="match status" value="1"/>
</dbReference>
<evidence type="ECO:0000256" key="5">
    <source>
        <dbReference type="ARBA" id="ARBA00022723"/>
    </source>
</evidence>
<dbReference type="InterPro" id="IPR043145">
    <property type="entry name" value="Znf_ZZ_sf"/>
</dbReference>
<dbReference type="SUPFAM" id="SSF103473">
    <property type="entry name" value="MFS general substrate transporter"/>
    <property type="match status" value="1"/>
</dbReference>
<feature type="compositionally biased region" description="Basic and acidic residues" evidence="10">
    <location>
        <begin position="293"/>
        <end position="303"/>
    </location>
</feature>
<feature type="transmembrane region" description="Helical" evidence="11">
    <location>
        <begin position="481"/>
        <end position="501"/>
    </location>
</feature>
<dbReference type="EMBL" id="KE721523">
    <property type="protein sequence ID" value="ERF68299.1"/>
    <property type="molecule type" value="Genomic_DNA"/>
</dbReference>
<dbReference type="PROSITE" id="PS00217">
    <property type="entry name" value="SUGAR_TRANSPORT_2"/>
    <property type="match status" value="1"/>
</dbReference>
<keyword evidence="8 11" id="KW-1133">Transmembrane helix</keyword>
<evidence type="ECO:0000256" key="2">
    <source>
        <dbReference type="ARBA" id="ARBA00010992"/>
    </source>
</evidence>
<dbReference type="OrthoDB" id="661148at2759"/>
<name>U1HHH2_ENDPU</name>
<sequence length="950" mass="105199">MDPFSITVGAAALTHLATKIAVTLKDTYQAYHSAPKDMLEIADQITLVAGLVDVFAKGLDGTGRKFPKTFQEHAMNLVRQCETILKEIQRMIPGSSTRSVNTESLRYAFGNKKKIEKQQTALKGVQHMFMFMTTCYMYSLPQEAEVASAAPVGNFHGVMKHVPIQISMNQDGGNSPTVAYEATLTLRPAPRVPSRSYERRKASHHERSYAGERRENERSRLANMRRSPYFALALLEPPLHSEDDRRAESEEATMNRRGKEEAKSKSAFELPSDQEATEEVDTLLSRWFDDDTHSNTNHSHDESYPIPHTDPEVDEHDSDNDRNLPSARERPENAPQSMPIRHWVCDGCERESWEVDNENDRTLKRLKRYKCRICTDFDFCGSCYPDHYYLRRKGSLILNMSHSQDQAVSTTDCAHTEAPVSTRSYFICAFASFGGILFGYDAGYINGVLGMAYVKRTIGHVFPVTKDNPGGYALTSSQRSLIVSILSAGAFFGALIGGQAAECVGRRVTIMISCLIFAIGVAIQIVSTSANMLVGSRLVAGLGVGGVSAVVIVYVSEIAPKRVRGLLVSLYQFCITLGLLIAACVDQGTQALNSRNSYRIPIALQLIWAAILALGLFLLPESPRYLIKKGKPEAALKALSRVRGQPLDSPYLEAELAEVQANYDCEMRISSTSWLDCFRGGFRSSSNLRRVLIGTSLQMFQHGTGVHSIFYYGTTFFQQSDIRSAFLITMIPNIVNVCSTPLSFYTIERFGRRILLIYGALLMLICEFIIAIVGTAAPKSDAASKVLIALVCVYICVFASTWGPTAWVLIGELFPLPIRAKGVALATASNWFWNCIIRVVTPYMVDADQGNLRSRVFFVWGCTCVLCLLFVYFCVPETKGLSLEEVDRMMEETTPRTSKRWIPHSTYVQEAGLFKGGGVTLRPAVANAGEAEHEEKVHGGDGDVIAGGRV</sequence>
<feature type="transmembrane region" description="Helical" evidence="11">
    <location>
        <begin position="538"/>
        <end position="556"/>
    </location>
</feature>
<dbReference type="InterPro" id="IPR020846">
    <property type="entry name" value="MFS_dom"/>
</dbReference>
<dbReference type="PANTHER" id="PTHR48022">
    <property type="entry name" value="PLASTIDIC GLUCOSE TRANSPORTER 4"/>
    <property type="match status" value="1"/>
</dbReference>
<feature type="compositionally biased region" description="Basic and acidic residues" evidence="10">
    <location>
        <begin position="196"/>
        <end position="220"/>
    </location>
</feature>
<dbReference type="AlphaFoldDB" id="U1HHH2"/>
<keyword evidence="14" id="KW-1185">Reference proteome</keyword>
<dbReference type="Pfam" id="PF00083">
    <property type="entry name" value="Sugar_tr"/>
    <property type="match status" value="1"/>
</dbReference>
<gene>
    <name evidence="13" type="ORF">EPUS_02755</name>
</gene>
<evidence type="ECO:0000256" key="10">
    <source>
        <dbReference type="SAM" id="MobiDB-lite"/>
    </source>
</evidence>
<dbReference type="PROSITE" id="PS00216">
    <property type="entry name" value="SUGAR_TRANSPORT_1"/>
    <property type="match status" value="2"/>
</dbReference>
<comment type="similarity">
    <text evidence="2">Belongs to the major facilitator superfamily. Sugar transporter (TC 2.A.1.1) family.</text>
</comment>
<accession>U1HHH2</accession>
<dbReference type="PRINTS" id="PR00171">
    <property type="entry name" value="SUGRTRNSPORT"/>
</dbReference>
<evidence type="ECO:0000256" key="3">
    <source>
        <dbReference type="ARBA" id="ARBA00022448"/>
    </source>
</evidence>
<dbReference type="PANTHER" id="PTHR48022:SF6">
    <property type="entry name" value="MSTA PROTEIN-RELATED"/>
    <property type="match status" value="1"/>
</dbReference>
<evidence type="ECO:0000256" key="8">
    <source>
        <dbReference type="ARBA" id="ARBA00022989"/>
    </source>
</evidence>
<dbReference type="Proteomes" id="UP000019373">
    <property type="component" value="Unassembled WGS sequence"/>
</dbReference>
<evidence type="ECO:0000313" key="14">
    <source>
        <dbReference type="Proteomes" id="UP000019373"/>
    </source>
</evidence>
<evidence type="ECO:0000256" key="4">
    <source>
        <dbReference type="ARBA" id="ARBA00022692"/>
    </source>
</evidence>
<feature type="transmembrane region" description="Helical" evidence="11">
    <location>
        <begin position="786"/>
        <end position="810"/>
    </location>
</feature>
<keyword evidence="4 11" id="KW-0812">Transmembrane</keyword>
<feature type="region of interest" description="Disordered" evidence="10">
    <location>
        <begin position="190"/>
        <end position="222"/>
    </location>
</feature>
<feature type="transmembrane region" description="Helical" evidence="11">
    <location>
        <begin position="568"/>
        <end position="588"/>
    </location>
</feature>
<dbReference type="GeneID" id="19237805"/>
<feature type="compositionally biased region" description="Basic and acidic residues" evidence="10">
    <location>
        <begin position="319"/>
        <end position="332"/>
    </location>
</feature>
<evidence type="ECO:0000259" key="12">
    <source>
        <dbReference type="PROSITE" id="PS50850"/>
    </source>
</evidence>